<reference evidence="1 2" key="1">
    <citation type="submission" date="2016-03" db="EMBL/GenBank/DDBJ databases">
        <title>Deep-sea bacteria in the southern Pacific.</title>
        <authorList>
            <person name="Tang K."/>
        </authorList>
    </citation>
    <scope>NUCLEOTIDE SEQUENCE [LARGE SCALE GENOMIC DNA]</scope>
    <source>
        <strain evidence="1 2">JLT2016</strain>
    </source>
</reference>
<proteinExistence type="predicted"/>
<dbReference type="Gene3D" id="3.10.20.30">
    <property type="match status" value="1"/>
</dbReference>
<dbReference type="InterPro" id="IPR012675">
    <property type="entry name" value="Beta-grasp_dom_sf"/>
</dbReference>
<dbReference type="InterPro" id="IPR016155">
    <property type="entry name" value="Mopterin_synth/thiamin_S_b"/>
</dbReference>
<dbReference type="CDD" id="cd00565">
    <property type="entry name" value="Ubl_ThiS"/>
    <property type="match status" value="1"/>
</dbReference>
<name>A0A1U7D8G8_9RHOB</name>
<dbReference type="Pfam" id="PF02597">
    <property type="entry name" value="ThiS"/>
    <property type="match status" value="1"/>
</dbReference>
<dbReference type="RefSeq" id="WP_076624236.1">
    <property type="nucleotide sequence ID" value="NZ_BMEW01000008.1"/>
</dbReference>
<dbReference type="Proteomes" id="UP000186559">
    <property type="component" value="Chromosome"/>
</dbReference>
<evidence type="ECO:0000313" key="2">
    <source>
        <dbReference type="Proteomes" id="UP000186559"/>
    </source>
</evidence>
<dbReference type="PANTHER" id="PTHR34472:SF1">
    <property type="entry name" value="SULFUR CARRIER PROTEIN THIS"/>
    <property type="match status" value="1"/>
</dbReference>
<protein>
    <submittedName>
        <fullName evidence="1">Sulfur carrier protein</fullName>
    </submittedName>
</protein>
<dbReference type="KEGG" id="tpro:Ga0080559_TMP3564"/>
<organism evidence="1 2">
    <name type="scientific">Salipiger profundus</name>
    <dbReference type="NCBI Taxonomy" id="1229727"/>
    <lineage>
        <taxon>Bacteria</taxon>
        <taxon>Pseudomonadati</taxon>
        <taxon>Pseudomonadota</taxon>
        <taxon>Alphaproteobacteria</taxon>
        <taxon>Rhodobacterales</taxon>
        <taxon>Roseobacteraceae</taxon>
        <taxon>Salipiger</taxon>
    </lineage>
</organism>
<dbReference type="STRING" id="1229727.Ga0080559_TMP3564"/>
<dbReference type="InterPro" id="IPR003749">
    <property type="entry name" value="ThiS/MoaD-like"/>
</dbReference>
<sequence>MKITINGTATEVRATTLAGALEELGYGDSKVATALNEDFVPSAARAGTALSPGDRVEIVTPRQGG</sequence>
<dbReference type="PANTHER" id="PTHR34472">
    <property type="entry name" value="SULFUR CARRIER PROTEIN THIS"/>
    <property type="match status" value="1"/>
</dbReference>
<dbReference type="InterPro" id="IPR010035">
    <property type="entry name" value="Thi_S"/>
</dbReference>
<dbReference type="AlphaFoldDB" id="A0A1U7D8G8"/>
<dbReference type="NCBIfam" id="TIGR01683">
    <property type="entry name" value="thiS"/>
    <property type="match status" value="1"/>
</dbReference>
<dbReference type="EMBL" id="CP014796">
    <property type="protein sequence ID" value="APX24360.1"/>
    <property type="molecule type" value="Genomic_DNA"/>
</dbReference>
<dbReference type="OrthoDB" id="197113at2"/>
<keyword evidence="2" id="KW-1185">Reference proteome</keyword>
<dbReference type="SUPFAM" id="SSF54285">
    <property type="entry name" value="MoaD/ThiS"/>
    <property type="match status" value="1"/>
</dbReference>
<accession>A0A1U7D8G8</accession>
<gene>
    <name evidence="1" type="ORF">Ga0080559_TMP3564</name>
</gene>
<evidence type="ECO:0000313" key="1">
    <source>
        <dbReference type="EMBL" id="APX24360.1"/>
    </source>
</evidence>